<organism evidence="6 8">
    <name type="scientific">Dracunculus medinensis</name>
    <name type="common">Guinea worm</name>
    <dbReference type="NCBI Taxonomy" id="318479"/>
    <lineage>
        <taxon>Eukaryota</taxon>
        <taxon>Metazoa</taxon>
        <taxon>Ecdysozoa</taxon>
        <taxon>Nematoda</taxon>
        <taxon>Chromadorea</taxon>
        <taxon>Rhabditida</taxon>
        <taxon>Spirurina</taxon>
        <taxon>Dracunculoidea</taxon>
        <taxon>Dracunculidae</taxon>
        <taxon>Dracunculus</taxon>
    </lineage>
</organism>
<dbReference type="OrthoDB" id="247013at2759"/>
<reference evidence="5 7" key="2">
    <citation type="submission" date="2018-11" db="EMBL/GenBank/DDBJ databases">
        <authorList>
            <consortium name="Pathogen Informatics"/>
        </authorList>
    </citation>
    <scope>NUCLEOTIDE SEQUENCE [LARGE SCALE GENOMIC DNA]</scope>
</reference>
<evidence type="ECO:0000313" key="7">
    <source>
        <dbReference type="Proteomes" id="UP000274756"/>
    </source>
</evidence>
<dbReference type="Pfam" id="PF04641">
    <property type="entry name" value="Rtf2"/>
    <property type="match status" value="1"/>
</dbReference>
<accession>A0A0N4U3F1</accession>
<proteinExistence type="inferred from homology"/>
<keyword evidence="7" id="KW-1185">Reference proteome</keyword>
<dbReference type="WBParaSite" id="DME_0000125401-mRNA-1">
    <property type="protein sequence ID" value="DME_0000125401-mRNA-1"/>
    <property type="gene ID" value="DME_0000125401"/>
</dbReference>
<dbReference type="InterPro" id="IPR006735">
    <property type="entry name" value="Rtf2"/>
</dbReference>
<evidence type="ECO:0000256" key="2">
    <source>
        <dbReference type="ARBA" id="ARBA00015157"/>
    </source>
</evidence>
<dbReference type="CDD" id="cd16653">
    <property type="entry name" value="RING-like_Rtf2"/>
    <property type="match status" value="1"/>
</dbReference>
<evidence type="ECO:0000313" key="5">
    <source>
        <dbReference type="EMBL" id="VDN55641.1"/>
    </source>
</evidence>
<dbReference type="Proteomes" id="UP000274756">
    <property type="component" value="Unassembled WGS sequence"/>
</dbReference>
<evidence type="ECO:0000313" key="8">
    <source>
        <dbReference type="WBParaSite" id="DME_0000125401-mRNA-1"/>
    </source>
</evidence>
<dbReference type="GO" id="GO:0005634">
    <property type="term" value="C:nucleus"/>
    <property type="evidence" value="ECO:0007669"/>
    <property type="project" value="TreeGrafter"/>
</dbReference>
<evidence type="ECO:0000256" key="4">
    <source>
        <dbReference type="SAM" id="MobiDB-lite"/>
    </source>
</evidence>
<dbReference type="AlphaFoldDB" id="A0A0N4U3F1"/>
<dbReference type="STRING" id="318479.A0A0N4U3F1"/>
<name>A0A0N4U3F1_DRAME</name>
<reference evidence="8" key="1">
    <citation type="submission" date="2017-02" db="UniProtKB">
        <authorList>
            <consortium name="WormBaseParasite"/>
        </authorList>
    </citation>
    <scope>IDENTIFICATION</scope>
</reference>
<sequence>MGADGGTIPKRCELVKSKKKREKISKDIVNASLWRNCQLSQETLKKPIVACRLGRLYNKEAVLNAILSKKISKHENMKHIRGLKDIKDLKLAENKEFKGNEVDKGDVYKDRNIAPFCCPVTSIPMNGNYSFLVNWNCGCVISEKAINEVKSDICHGCGGPLSNDKLIMLNPSNDLLEIYEAKLLKEKELKKNRKLSRESDNLEATSKLNNDKKAVKRKAPSSSIQNDANASAAYKSLFTSCEEAKRKPAAHWVTYNPLFY</sequence>
<gene>
    <name evidence="5" type="ORF">DME_LOCUS5614</name>
</gene>
<dbReference type="EMBL" id="UYYG01001153">
    <property type="protein sequence ID" value="VDN55641.1"/>
    <property type="molecule type" value="Genomic_DNA"/>
</dbReference>
<evidence type="ECO:0000313" key="6">
    <source>
        <dbReference type="Proteomes" id="UP000038040"/>
    </source>
</evidence>
<dbReference type="PANTHER" id="PTHR12775:SF0">
    <property type="entry name" value="REPLICATION TERMINATION FACTOR 2"/>
    <property type="match status" value="1"/>
</dbReference>
<dbReference type="PANTHER" id="PTHR12775">
    <property type="entry name" value="PROTEIN C20ORF43 HOMOLOG"/>
    <property type="match status" value="1"/>
</dbReference>
<dbReference type="InterPro" id="IPR027799">
    <property type="entry name" value="Rtf2_RING-finger"/>
</dbReference>
<protein>
    <recommendedName>
        <fullName evidence="2">Replication termination factor 2</fullName>
    </recommendedName>
    <alternativeName>
        <fullName evidence="3">Replication termination factor 2 domain-containing protein 1</fullName>
    </alternativeName>
</protein>
<dbReference type="GO" id="GO:0006274">
    <property type="term" value="P:DNA replication termination"/>
    <property type="evidence" value="ECO:0007669"/>
    <property type="project" value="TreeGrafter"/>
</dbReference>
<feature type="region of interest" description="Disordered" evidence="4">
    <location>
        <begin position="194"/>
        <end position="227"/>
    </location>
</feature>
<comment type="similarity">
    <text evidence="1">Belongs to the rtf2 family.</text>
</comment>
<dbReference type="Proteomes" id="UP000038040">
    <property type="component" value="Unplaced"/>
</dbReference>
<evidence type="ECO:0000256" key="3">
    <source>
        <dbReference type="ARBA" id="ARBA00030367"/>
    </source>
</evidence>
<evidence type="ECO:0000256" key="1">
    <source>
        <dbReference type="ARBA" id="ARBA00009885"/>
    </source>
</evidence>